<gene>
    <name evidence="1" type="ORF">COHAPHLL_00029</name>
</gene>
<name>A0A6H0X905_9CAUD</name>
<reference evidence="1 2" key="1">
    <citation type="submission" date="2020-03" db="EMBL/GenBank/DDBJ databases">
        <authorList>
            <person name="Ni P."/>
            <person name="Yin Y."/>
        </authorList>
    </citation>
    <scope>NUCLEOTIDE SEQUENCE [LARGE SCALE GENOMIC DNA]</scope>
</reference>
<evidence type="ECO:0000313" key="1">
    <source>
        <dbReference type="EMBL" id="QIW90892.1"/>
    </source>
</evidence>
<dbReference type="EMBL" id="MT135026">
    <property type="protein sequence ID" value="QIW90892.1"/>
    <property type="molecule type" value="Genomic_DNA"/>
</dbReference>
<evidence type="ECO:0000313" key="2">
    <source>
        <dbReference type="Proteomes" id="UP000502092"/>
    </source>
</evidence>
<sequence>MKSDLRTIQTLVEQKDVAIVVKEQYRNALAFAYGCMTVVQRQVYRDYHMSVLVERFDLEFCEANEVVLPYGELKSAIKFIKDSLSASDYDELKALFQFNIKLPE</sequence>
<dbReference type="Proteomes" id="UP000502092">
    <property type="component" value="Segment"/>
</dbReference>
<protein>
    <submittedName>
        <fullName evidence="1">Uncharacterized protein</fullName>
    </submittedName>
</protein>
<organism evidence="1 2">
    <name type="scientific">Vibrio phage V09</name>
    <dbReference type="NCBI Taxonomy" id="2724327"/>
    <lineage>
        <taxon>Viruses</taxon>
        <taxon>Duplodnaviria</taxon>
        <taxon>Heunggongvirae</taxon>
        <taxon>Uroviricota</taxon>
        <taxon>Caudoviricetes</taxon>
        <taxon>Pantevenvirales</taxon>
        <taxon>Straboviridae</taxon>
        <taxon>Schizotequatrovirus</taxon>
        <taxon>Schizotequatrovirus KVP40</taxon>
    </lineage>
</organism>
<proteinExistence type="predicted"/>
<accession>A0A6H0X905</accession>